<organism evidence="11 12">
    <name type="scientific">Kingdonia uniflora</name>
    <dbReference type="NCBI Taxonomy" id="39325"/>
    <lineage>
        <taxon>Eukaryota</taxon>
        <taxon>Viridiplantae</taxon>
        <taxon>Streptophyta</taxon>
        <taxon>Embryophyta</taxon>
        <taxon>Tracheophyta</taxon>
        <taxon>Spermatophyta</taxon>
        <taxon>Magnoliopsida</taxon>
        <taxon>Ranunculales</taxon>
        <taxon>Circaeasteraceae</taxon>
        <taxon>Kingdonia</taxon>
    </lineage>
</organism>
<dbReference type="SMART" id="SM00332">
    <property type="entry name" value="PP2Cc"/>
    <property type="match status" value="1"/>
</dbReference>
<evidence type="ECO:0000256" key="1">
    <source>
        <dbReference type="ARBA" id="ARBA00001936"/>
    </source>
</evidence>
<keyword evidence="7 9" id="KW-0904">Protein phosphatase</keyword>
<evidence type="ECO:0000256" key="7">
    <source>
        <dbReference type="ARBA" id="ARBA00022912"/>
    </source>
</evidence>
<reference evidence="11 12" key="1">
    <citation type="journal article" date="2020" name="IScience">
        <title>Genome Sequencing of the Endangered Kingdonia uniflora (Circaeasteraceae, Ranunculales) Reveals Potential Mechanisms of Evolutionary Specialization.</title>
        <authorList>
            <person name="Sun Y."/>
            <person name="Deng T."/>
            <person name="Zhang A."/>
            <person name="Moore M.J."/>
            <person name="Landis J.B."/>
            <person name="Lin N."/>
            <person name="Zhang H."/>
            <person name="Zhang X."/>
            <person name="Huang J."/>
            <person name="Zhang X."/>
            <person name="Sun H."/>
            <person name="Wang H."/>
        </authorList>
    </citation>
    <scope>NUCLEOTIDE SEQUENCE [LARGE SCALE GENOMIC DNA]</scope>
    <source>
        <strain evidence="11">TB1705</strain>
        <tissue evidence="11">Leaf</tissue>
    </source>
</reference>
<evidence type="ECO:0000313" key="12">
    <source>
        <dbReference type="Proteomes" id="UP000541444"/>
    </source>
</evidence>
<evidence type="ECO:0000256" key="3">
    <source>
        <dbReference type="ARBA" id="ARBA00013081"/>
    </source>
</evidence>
<dbReference type="EMBL" id="JACGCM010001659">
    <property type="protein sequence ID" value="KAF6152001.1"/>
    <property type="molecule type" value="Genomic_DNA"/>
</dbReference>
<dbReference type="SUPFAM" id="SSF81606">
    <property type="entry name" value="PP2C-like"/>
    <property type="match status" value="1"/>
</dbReference>
<dbReference type="AlphaFoldDB" id="A0A7J7MAT4"/>
<dbReference type="EC" id="3.1.3.16" evidence="3"/>
<dbReference type="PROSITE" id="PS51746">
    <property type="entry name" value="PPM_2"/>
    <property type="match status" value="1"/>
</dbReference>
<sequence>MMNSLKLLCCGIGGRDDEITQDDAPNPHFDWIQSINLEALDLCQFSVAAAQSNLISEDFFHIETDEKGLFVGIYDGHGGCEASHYLSQNFHQTLISHGNLEPHLSEDTLKLVFSRIEDQFLIHANDTIQEIKRGSVGSCCLVAYLLRGGASSGRGIPAPNYLYIGNLGDSKAVMGYSKNKDVRAKRLALDDCMGRDPIIEMISVAAMQEASNGLGTIVTSSVIGSSHIKNTLCYHPELNRINHYLDQPLATAALKGVPYTCSMPLGYGELFLILASDGLWELLTDERAAEIVHHNPHEGAAKRLVQEALYEAALKSKIDPDTMASIPLGGDSRAVHDDITVVVIFFNHGRTSVEQKNISIRNFRDVEASTST</sequence>
<comment type="cofactor">
    <cofactor evidence="1">
        <name>Mn(2+)</name>
        <dbReference type="ChEBI" id="CHEBI:29035"/>
    </cofactor>
</comment>
<dbReference type="Proteomes" id="UP000541444">
    <property type="component" value="Unassembled WGS sequence"/>
</dbReference>
<dbReference type="GO" id="GO:0004722">
    <property type="term" value="F:protein serine/threonine phosphatase activity"/>
    <property type="evidence" value="ECO:0007669"/>
    <property type="project" value="UniProtKB-EC"/>
</dbReference>
<keyword evidence="8" id="KW-0464">Manganese</keyword>
<proteinExistence type="inferred from homology"/>
<evidence type="ECO:0000256" key="5">
    <source>
        <dbReference type="ARBA" id="ARBA00022801"/>
    </source>
</evidence>
<evidence type="ECO:0000313" key="11">
    <source>
        <dbReference type="EMBL" id="KAF6152001.1"/>
    </source>
</evidence>
<gene>
    <name evidence="11" type="ORF">GIB67_010575</name>
</gene>
<accession>A0A7J7MAT4</accession>
<dbReference type="OrthoDB" id="10264738at2759"/>
<dbReference type="CDD" id="cd00143">
    <property type="entry name" value="PP2Cc"/>
    <property type="match status" value="1"/>
</dbReference>
<evidence type="ECO:0000256" key="2">
    <source>
        <dbReference type="ARBA" id="ARBA00001946"/>
    </source>
</evidence>
<comment type="caution">
    <text evidence="11">The sequence shown here is derived from an EMBL/GenBank/DDBJ whole genome shotgun (WGS) entry which is preliminary data.</text>
</comment>
<evidence type="ECO:0000256" key="4">
    <source>
        <dbReference type="ARBA" id="ARBA00022723"/>
    </source>
</evidence>
<comment type="similarity">
    <text evidence="9">Belongs to the PP2C family.</text>
</comment>
<dbReference type="Gene3D" id="3.60.40.10">
    <property type="entry name" value="PPM-type phosphatase domain"/>
    <property type="match status" value="1"/>
</dbReference>
<comment type="cofactor">
    <cofactor evidence="2">
        <name>Mg(2+)</name>
        <dbReference type="ChEBI" id="CHEBI:18420"/>
    </cofactor>
</comment>
<evidence type="ECO:0000256" key="9">
    <source>
        <dbReference type="RuleBase" id="RU003465"/>
    </source>
</evidence>
<name>A0A7J7MAT4_9MAGN</name>
<feature type="domain" description="PPM-type phosphatase" evidence="10">
    <location>
        <begin position="44"/>
        <end position="346"/>
    </location>
</feature>
<keyword evidence="12" id="KW-1185">Reference proteome</keyword>
<keyword evidence="6" id="KW-0460">Magnesium</keyword>
<dbReference type="PANTHER" id="PTHR47992">
    <property type="entry name" value="PROTEIN PHOSPHATASE"/>
    <property type="match status" value="1"/>
</dbReference>
<dbReference type="InterPro" id="IPR036457">
    <property type="entry name" value="PPM-type-like_dom_sf"/>
</dbReference>
<protein>
    <recommendedName>
        <fullName evidence="3">protein-serine/threonine phosphatase</fullName>
        <ecNumber evidence="3">3.1.3.16</ecNumber>
    </recommendedName>
</protein>
<evidence type="ECO:0000256" key="6">
    <source>
        <dbReference type="ARBA" id="ARBA00022842"/>
    </source>
</evidence>
<dbReference type="InterPro" id="IPR000222">
    <property type="entry name" value="PP2C_BS"/>
</dbReference>
<dbReference type="InterPro" id="IPR015655">
    <property type="entry name" value="PP2C"/>
</dbReference>
<keyword evidence="5 9" id="KW-0378">Hydrolase</keyword>
<dbReference type="InterPro" id="IPR001932">
    <property type="entry name" value="PPM-type_phosphatase-like_dom"/>
</dbReference>
<dbReference type="Pfam" id="PF00481">
    <property type="entry name" value="PP2C"/>
    <property type="match status" value="2"/>
</dbReference>
<evidence type="ECO:0000256" key="8">
    <source>
        <dbReference type="ARBA" id="ARBA00023211"/>
    </source>
</evidence>
<dbReference type="GO" id="GO:0046872">
    <property type="term" value="F:metal ion binding"/>
    <property type="evidence" value="ECO:0007669"/>
    <property type="project" value="UniProtKB-KW"/>
</dbReference>
<dbReference type="PROSITE" id="PS01032">
    <property type="entry name" value="PPM_1"/>
    <property type="match status" value="1"/>
</dbReference>
<evidence type="ECO:0000259" key="10">
    <source>
        <dbReference type="PROSITE" id="PS51746"/>
    </source>
</evidence>
<keyword evidence="4" id="KW-0479">Metal-binding</keyword>